<dbReference type="InterPro" id="IPR019830">
    <property type="entry name" value="Malate_synthase_CS"/>
</dbReference>
<reference evidence="12 13" key="1">
    <citation type="journal article" date="2018" name="Mol. Biol. Evol.">
        <title>Broad Genomic Sampling Reveals a Smut Pathogenic Ancestry of the Fungal Clade Ustilaginomycotina.</title>
        <authorList>
            <person name="Kijpornyongpan T."/>
            <person name="Mondo S.J."/>
            <person name="Barry K."/>
            <person name="Sandor L."/>
            <person name="Lee J."/>
            <person name="Lipzen A."/>
            <person name="Pangilinan J."/>
            <person name="LaButti K."/>
            <person name="Hainaut M."/>
            <person name="Henrissat B."/>
            <person name="Grigoriev I.V."/>
            <person name="Spatafora J.W."/>
            <person name="Aime M.C."/>
        </authorList>
    </citation>
    <scope>NUCLEOTIDE SEQUENCE [LARGE SCALE GENOMIC DNA]</scope>
    <source>
        <strain evidence="12 13">MCA 4186</strain>
    </source>
</reference>
<dbReference type="SUPFAM" id="SSF51645">
    <property type="entry name" value="Malate synthase G"/>
    <property type="match status" value="1"/>
</dbReference>
<dbReference type="GeneID" id="37268508"/>
<comment type="similarity">
    <text evidence="1 8">Belongs to the malate synthase family.</text>
</comment>
<dbReference type="Gene3D" id="1.20.1220.12">
    <property type="entry name" value="Malate synthase, domain III"/>
    <property type="match status" value="1"/>
</dbReference>
<dbReference type="FunFam" id="3.20.20.360:FF:000001">
    <property type="entry name" value="Malate synthase"/>
    <property type="match status" value="1"/>
</dbReference>
<dbReference type="PANTHER" id="PTHR42902">
    <property type="entry name" value="MALATE SYNTHASE"/>
    <property type="match status" value="1"/>
</dbReference>
<feature type="domain" description="Malate synthase C-terminal" evidence="11">
    <location>
        <begin position="412"/>
        <end position="523"/>
    </location>
</feature>
<dbReference type="PANTHER" id="PTHR42902:SF1">
    <property type="entry name" value="MALATE SYNTHASE 1-RELATED"/>
    <property type="match status" value="1"/>
</dbReference>
<sequence length="532" mass="59977">MSQVEGVRITGRIEPEQQKILSPEACKFLALLHRSFDERRHKLLNNRVLRQTQFDAGALPNFLPETADIRADRTWRCAPPAPGLRDRRVEITGPVDRKMVINALNSGAYTFMADFEDATSPTWANMLDGQVNMNLAVTRQIDFKQSNGKEYKLAPLGKTATLIVRPRGWHLNEEHFLVDGKPISGSLFDFGLHFFHNAHALVQSGYGPYFYLPKMESHLEARMWNDVFCLAQDYIKMPRGTIRGTVLIETITAAFEMDEILFELRDHSSGLNCGRWDYIFSFIKRQRYNKGAVLPDRADVTMTAPFMNAYVDLLIQTCHKRQVAAIGGMAATIPIKDDKARNDAAMDKVRADKLREVTKGHDGTWVAHPALVQIALEVFDKHMIGPNSYHMRREEVNIGALDLLNSTVQGKITVGGVKQNCEALLVYCQSWLEGLGCKAVNYSMEDAATGEVSRYLLWSWIYHGKSTDDGTQITAAYVDKVLDAEASKLQKNKALETSLQYIKNDLRQKAPSEFLTSSLYAHLPHDRAPAKI</sequence>
<dbReference type="Pfam" id="PF20656">
    <property type="entry name" value="MS_N"/>
    <property type="match status" value="1"/>
</dbReference>
<dbReference type="InterPro" id="IPR048355">
    <property type="entry name" value="MS_C"/>
</dbReference>
<dbReference type="EC" id="2.3.3.9" evidence="2 8"/>
<evidence type="ECO:0000256" key="6">
    <source>
        <dbReference type="ARBA" id="ARBA00047918"/>
    </source>
</evidence>
<feature type="domain" description="Malate synthase N-terminal" evidence="10">
    <location>
        <begin position="5"/>
        <end position="67"/>
    </location>
</feature>
<dbReference type="InterPro" id="IPR011076">
    <property type="entry name" value="Malate_synth_sf"/>
</dbReference>
<dbReference type="InterPro" id="IPR048356">
    <property type="entry name" value="MS_N"/>
</dbReference>
<dbReference type="NCBIfam" id="TIGR01344">
    <property type="entry name" value="malate_syn_A"/>
    <property type="match status" value="1"/>
</dbReference>
<dbReference type="InterPro" id="IPR001465">
    <property type="entry name" value="Malate_synthase_TIM"/>
</dbReference>
<evidence type="ECO:0000259" key="11">
    <source>
        <dbReference type="Pfam" id="PF20659"/>
    </source>
</evidence>
<dbReference type="InterPro" id="IPR046363">
    <property type="entry name" value="MS_N_TIM-barrel_dom"/>
</dbReference>
<evidence type="ECO:0000259" key="9">
    <source>
        <dbReference type="Pfam" id="PF01274"/>
    </source>
</evidence>
<dbReference type="InterPro" id="IPR006252">
    <property type="entry name" value="Malate_synthA"/>
</dbReference>
<dbReference type="EMBL" id="KZ819296">
    <property type="protein sequence ID" value="PWN97073.1"/>
    <property type="molecule type" value="Genomic_DNA"/>
</dbReference>
<name>A0A316ZA48_9BASI</name>
<dbReference type="InterPro" id="IPR044856">
    <property type="entry name" value="Malate_synth_C_sf"/>
</dbReference>
<dbReference type="Proteomes" id="UP000245946">
    <property type="component" value="Unassembled WGS sequence"/>
</dbReference>
<gene>
    <name evidence="12" type="ORF">FA09DRAFT_320015</name>
</gene>
<evidence type="ECO:0000256" key="5">
    <source>
        <dbReference type="ARBA" id="ARBA00022679"/>
    </source>
</evidence>
<dbReference type="Pfam" id="PF01274">
    <property type="entry name" value="MS_TIM-barrel"/>
    <property type="match status" value="1"/>
</dbReference>
<feature type="active site" description="Proton donor" evidence="7">
    <location>
        <position position="446"/>
    </location>
</feature>
<keyword evidence="3 8" id="KW-0329">Glyoxylate bypass</keyword>
<evidence type="ECO:0000313" key="12">
    <source>
        <dbReference type="EMBL" id="PWN97073.1"/>
    </source>
</evidence>
<dbReference type="STRING" id="58919.A0A316ZA48"/>
<organism evidence="12 13">
    <name type="scientific">Tilletiopsis washingtonensis</name>
    <dbReference type="NCBI Taxonomy" id="58919"/>
    <lineage>
        <taxon>Eukaryota</taxon>
        <taxon>Fungi</taxon>
        <taxon>Dikarya</taxon>
        <taxon>Basidiomycota</taxon>
        <taxon>Ustilaginomycotina</taxon>
        <taxon>Exobasidiomycetes</taxon>
        <taxon>Entylomatales</taxon>
        <taxon>Entylomatales incertae sedis</taxon>
        <taxon>Tilletiopsis</taxon>
    </lineage>
</organism>
<comment type="pathway">
    <text evidence="8">Carbohydrate metabolism; glyoxylate cycle; (S)-malate from isocitrate: step 2/2.</text>
</comment>
<evidence type="ECO:0000259" key="10">
    <source>
        <dbReference type="Pfam" id="PF20656"/>
    </source>
</evidence>
<evidence type="ECO:0000256" key="8">
    <source>
        <dbReference type="RuleBase" id="RU000555"/>
    </source>
</evidence>
<dbReference type="UniPathway" id="UPA00703">
    <property type="reaction ID" value="UER00720"/>
</dbReference>
<evidence type="ECO:0000256" key="4">
    <source>
        <dbReference type="ARBA" id="ARBA00022532"/>
    </source>
</evidence>
<evidence type="ECO:0000256" key="3">
    <source>
        <dbReference type="ARBA" id="ARBA00022435"/>
    </source>
</evidence>
<dbReference type="Gene3D" id="3.20.20.360">
    <property type="entry name" value="Malate synthase, domain 3"/>
    <property type="match status" value="1"/>
</dbReference>
<feature type="active site" description="Proton acceptor" evidence="7">
    <location>
        <position position="165"/>
    </location>
</feature>
<dbReference type="PIRSF" id="PIRSF001363">
    <property type="entry name" value="Malate_synth"/>
    <property type="match status" value="1"/>
</dbReference>
<dbReference type="GO" id="GO:0005782">
    <property type="term" value="C:peroxisomal matrix"/>
    <property type="evidence" value="ECO:0007669"/>
    <property type="project" value="TreeGrafter"/>
</dbReference>
<dbReference type="GO" id="GO:0006099">
    <property type="term" value="P:tricarboxylic acid cycle"/>
    <property type="evidence" value="ECO:0007669"/>
    <property type="project" value="UniProtKB-KW"/>
</dbReference>
<evidence type="ECO:0000313" key="13">
    <source>
        <dbReference type="Proteomes" id="UP000245946"/>
    </source>
</evidence>
<comment type="catalytic activity">
    <reaction evidence="6 8">
        <text>glyoxylate + acetyl-CoA + H2O = (S)-malate + CoA + H(+)</text>
        <dbReference type="Rhea" id="RHEA:18181"/>
        <dbReference type="ChEBI" id="CHEBI:15377"/>
        <dbReference type="ChEBI" id="CHEBI:15378"/>
        <dbReference type="ChEBI" id="CHEBI:15589"/>
        <dbReference type="ChEBI" id="CHEBI:36655"/>
        <dbReference type="ChEBI" id="CHEBI:57287"/>
        <dbReference type="ChEBI" id="CHEBI:57288"/>
        <dbReference type="EC" id="2.3.3.9"/>
    </reaction>
</comment>
<dbReference type="CDD" id="cd00727">
    <property type="entry name" value="malate_synt_A"/>
    <property type="match status" value="1"/>
</dbReference>
<dbReference type="OrthoDB" id="186072at2759"/>
<dbReference type="Pfam" id="PF20659">
    <property type="entry name" value="MS_C"/>
    <property type="match status" value="1"/>
</dbReference>
<dbReference type="GO" id="GO:0004474">
    <property type="term" value="F:malate synthase activity"/>
    <property type="evidence" value="ECO:0007669"/>
    <property type="project" value="UniProtKB-EC"/>
</dbReference>
<dbReference type="RefSeq" id="XP_025597352.1">
    <property type="nucleotide sequence ID" value="XM_025740964.1"/>
</dbReference>
<keyword evidence="13" id="KW-1185">Reference proteome</keyword>
<dbReference type="AlphaFoldDB" id="A0A316ZA48"/>
<keyword evidence="5 8" id="KW-0808">Transferase</keyword>
<dbReference type="PROSITE" id="PS00510">
    <property type="entry name" value="MALATE_SYNTHASE"/>
    <property type="match status" value="1"/>
</dbReference>
<proteinExistence type="inferred from homology"/>
<dbReference type="GO" id="GO:0006097">
    <property type="term" value="P:glyoxylate cycle"/>
    <property type="evidence" value="ECO:0007669"/>
    <property type="project" value="UniProtKB-UniPathway"/>
</dbReference>
<feature type="domain" description="Malate synthase TIM barrel" evidence="9">
    <location>
        <begin position="161"/>
        <end position="405"/>
    </location>
</feature>
<accession>A0A316ZA48</accession>
<dbReference type="FunFam" id="1.20.1220.12:FF:000001">
    <property type="entry name" value="Malate synthase"/>
    <property type="match status" value="1"/>
</dbReference>
<protein>
    <recommendedName>
        <fullName evidence="2 8">Malate synthase</fullName>
        <ecNumber evidence="2 8">2.3.3.9</ecNumber>
    </recommendedName>
</protein>
<evidence type="ECO:0000256" key="2">
    <source>
        <dbReference type="ARBA" id="ARBA00012636"/>
    </source>
</evidence>
<keyword evidence="4 8" id="KW-0816">Tricarboxylic acid cycle</keyword>
<evidence type="ECO:0000256" key="7">
    <source>
        <dbReference type="PIRSR" id="PIRSR001363-1"/>
    </source>
</evidence>
<evidence type="ECO:0000256" key="1">
    <source>
        <dbReference type="ARBA" id="ARBA00006394"/>
    </source>
</evidence>